<proteinExistence type="predicted"/>
<dbReference type="InterPro" id="IPR029068">
    <property type="entry name" value="Glyas_Bleomycin-R_OHBP_Dase"/>
</dbReference>
<dbReference type="PROSITE" id="PS51819">
    <property type="entry name" value="VOC"/>
    <property type="match status" value="1"/>
</dbReference>
<feature type="transmembrane region" description="Helical" evidence="1">
    <location>
        <begin position="12"/>
        <end position="30"/>
    </location>
</feature>
<keyword evidence="1" id="KW-1133">Transmembrane helix</keyword>
<dbReference type="EMBL" id="JACRDE010000581">
    <property type="protein sequence ID" value="MBI5252213.1"/>
    <property type="molecule type" value="Genomic_DNA"/>
</dbReference>
<sequence length="164" mass="18134">MRLPAGHARRLFLGFTCSIMFLVVFALLIAHNTEAESSNFTKSAVDEYPLTIGIPTANPELTIKFYKMLGFRITEGLSRGLDIVCMEKEDTPYKLEICHNKFSEAGPLFGGVSGMSFKVKNLAMSIQELSGKGLRFSETEGRRDGVVYASLNDPNGISIKLFEN</sequence>
<protein>
    <submittedName>
        <fullName evidence="3">VOC family protein</fullName>
    </submittedName>
</protein>
<evidence type="ECO:0000256" key="1">
    <source>
        <dbReference type="SAM" id="Phobius"/>
    </source>
</evidence>
<organism evidence="3 4">
    <name type="scientific">Desulfomonile tiedjei</name>
    <dbReference type="NCBI Taxonomy" id="2358"/>
    <lineage>
        <taxon>Bacteria</taxon>
        <taxon>Pseudomonadati</taxon>
        <taxon>Thermodesulfobacteriota</taxon>
        <taxon>Desulfomonilia</taxon>
        <taxon>Desulfomonilales</taxon>
        <taxon>Desulfomonilaceae</taxon>
        <taxon>Desulfomonile</taxon>
    </lineage>
</organism>
<dbReference type="AlphaFoldDB" id="A0A9D6V7M1"/>
<reference evidence="3" key="1">
    <citation type="submission" date="2020-07" db="EMBL/GenBank/DDBJ databases">
        <title>Huge and variable diversity of episymbiotic CPR bacteria and DPANN archaea in groundwater ecosystems.</title>
        <authorList>
            <person name="He C.Y."/>
            <person name="Keren R."/>
            <person name="Whittaker M."/>
            <person name="Farag I.F."/>
            <person name="Doudna J."/>
            <person name="Cate J.H.D."/>
            <person name="Banfield J.F."/>
        </authorList>
    </citation>
    <scope>NUCLEOTIDE SEQUENCE</scope>
    <source>
        <strain evidence="3">NC_groundwater_1664_Pr3_B-0.1um_52_9</strain>
    </source>
</reference>
<comment type="caution">
    <text evidence="3">The sequence shown here is derived from an EMBL/GenBank/DDBJ whole genome shotgun (WGS) entry which is preliminary data.</text>
</comment>
<evidence type="ECO:0000259" key="2">
    <source>
        <dbReference type="PROSITE" id="PS51819"/>
    </source>
</evidence>
<dbReference type="InterPro" id="IPR037523">
    <property type="entry name" value="VOC_core"/>
</dbReference>
<keyword evidence="1" id="KW-0472">Membrane</keyword>
<name>A0A9D6V7M1_9BACT</name>
<evidence type="ECO:0000313" key="3">
    <source>
        <dbReference type="EMBL" id="MBI5252213.1"/>
    </source>
</evidence>
<dbReference type="SUPFAM" id="SSF54593">
    <property type="entry name" value="Glyoxalase/Bleomycin resistance protein/Dihydroxybiphenyl dioxygenase"/>
    <property type="match status" value="1"/>
</dbReference>
<accession>A0A9D6V7M1</accession>
<keyword evidence="1" id="KW-0812">Transmembrane</keyword>
<gene>
    <name evidence="3" type="ORF">HY912_22190</name>
</gene>
<evidence type="ECO:0000313" key="4">
    <source>
        <dbReference type="Proteomes" id="UP000807825"/>
    </source>
</evidence>
<feature type="domain" description="VOC" evidence="2">
    <location>
        <begin position="48"/>
        <end position="164"/>
    </location>
</feature>
<dbReference type="Proteomes" id="UP000807825">
    <property type="component" value="Unassembled WGS sequence"/>
</dbReference>
<dbReference type="Gene3D" id="3.10.180.10">
    <property type="entry name" value="2,3-Dihydroxybiphenyl 1,2-Dioxygenase, domain 1"/>
    <property type="match status" value="1"/>
</dbReference>